<dbReference type="InterPro" id="IPR032675">
    <property type="entry name" value="LRR_dom_sf"/>
</dbReference>
<organism evidence="3 4">
    <name type="scientific">Eubacterium uniforme</name>
    <dbReference type="NCBI Taxonomy" id="39495"/>
    <lineage>
        <taxon>Bacteria</taxon>
        <taxon>Bacillati</taxon>
        <taxon>Bacillota</taxon>
        <taxon>Clostridia</taxon>
        <taxon>Eubacteriales</taxon>
        <taxon>Eubacteriaceae</taxon>
        <taxon>Eubacterium</taxon>
    </lineage>
</organism>
<feature type="chain" id="PRO_5038988034" evidence="1">
    <location>
        <begin position="24"/>
        <end position="629"/>
    </location>
</feature>
<dbReference type="InterPro" id="IPR002931">
    <property type="entry name" value="Transglutaminase-like"/>
</dbReference>
<dbReference type="RefSeq" id="WP_078766252.1">
    <property type="nucleotide sequence ID" value="NZ_FUXZ01000008.1"/>
</dbReference>
<dbReference type="Gene3D" id="3.10.620.30">
    <property type="match status" value="1"/>
</dbReference>
<dbReference type="Pfam" id="PF13306">
    <property type="entry name" value="LRR_5"/>
    <property type="match status" value="1"/>
</dbReference>
<dbReference type="Gene3D" id="3.80.10.10">
    <property type="entry name" value="Ribonuclease Inhibitor"/>
    <property type="match status" value="1"/>
</dbReference>
<evidence type="ECO:0000256" key="1">
    <source>
        <dbReference type="SAM" id="SignalP"/>
    </source>
</evidence>
<protein>
    <submittedName>
        <fullName evidence="3">Transglutaminase-like superfamily protein</fullName>
    </submittedName>
</protein>
<feature type="signal peptide" evidence="1">
    <location>
        <begin position="1"/>
        <end position="23"/>
    </location>
</feature>
<dbReference type="SUPFAM" id="SSF54001">
    <property type="entry name" value="Cysteine proteinases"/>
    <property type="match status" value="1"/>
</dbReference>
<dbReference type="InterPro" id="IPR026906">
    <property type="entry name" value="LRR_5"/>
</dbReference>
<evidence type="ECO:0000313" key="4">
    <source>
        <dbReference type="Proteomes" id="UP000190814"/>
    </source>
</evidence>
<accession>A0A1T4VPY8</accession>
<dbReference type="STRING" id="39495.SAMN02745111_01373"/>
<feature type="domain" description="Transglutaminase-like" evidence="2">
    <location>
        <begin position="311"/>
        <end position="426"/>
    </location>
</feature>
<dbReference type="Proteomes" id="UP000190814">
    <property type="component" value="Unassembled WGS sequence"/>
</dbReference>
<dbReference type="AlphaFoldDB" id="A0A1T4VPY8"/>
<keyword evidence="4" id="KW-1185">Reference proteome</keyword>
<dbReference type="Pfam" id="PF01841">
    <property type="entry name" value="Transglut_core"/>
    <property type="match status" value="1"/>
</dbReference>
<evidence type="ECO:0000259" key="2">
    <source>
        <dbReference type="Pfam" id="PF01841"/>
    </source>
</evidence>
<reference evidence="3 4" key="1">
    <citation type="submission" date="2017-02" db="EMBL/GenBank/DDBJ databases">
        <authorList>
            <person name="Peterson S.W."/>
        </authorList>
    </citation>
    <scope>NUCLEOTIDE SEQUENCE [LARGE SCALE GENOMIC DNA]</scope>
    <source>
        <strain evidence="3 4">ATCC 35992</strain>
    </source>
</reference>
<evidence type="ECO:0000313" key="3">
    <source>
        <dbReference type="EMBL" id="SKA67030.1"/>
    </source>
</evidence>
<dbReference type="InterPro" id="IPR038765">
    <property type="entry name" value="Papain-like_cys_pep_sf"/>
</dbReference>
<name>A0A1T4VPY8_9FIRM</name>
<sequence>MKKKMKKVCAGILCAALALTVMVPTTKVDDIVSVVAEEDHDGEFTYNGRRYQYKNKGNSEIGLVRVLDQCGELGIPSSVNINGSVYKVTTLEDYFGYGQKFSKVYVPNSVTTIGGLVFGLAEMDVLQISNNLEKLEGYFCYEAKVNSVSCNSKKITSIGSCCFYSDNCPEIIVFGEWLVKAGVKKGSDTLYLTKAKLANVKKVCGSAIIFDENVTDLMLSSNIQNYNIILQQSSFWNYCNRYIENVYIDGRKVKCKSADDTCPDIIKDNYAIFEGTPFGINYSYKKAEYLLNDLGIKYYGKNSEKVKGSLEASEEYDIALKLHDYIVNNYVYDKSVNTSFDSVFNCHTITKCQFDAEMYAFLLECAGVEAEVVASQEVEEISSSEKEKLVKENPGKSYPKGNYKYGYDGNHAWDAVKIGGKWYYIDTTTDRANNFYAFFLFSNESIEKGNLFFSLVIIEDEDGNTKAYNNRNHIFPHFESYELYGYEDWVNEWRMASHPFQNEKTMLQVPECKEVNGDINMDYYCYDKYDNDDEVNKYKAFILQDDYLKERIMNSTDGYISASKKEADALNGVGGGKPKYKLVEYDETANRAKLLIDSKGLDINFDGRISTVDLVALMQRSNGTPIIEK</sequence>
<dbReference type="OrthoDB" id="9788327at2"/>
<keyword evidence="1" id="KW-0732">Signal</keyword>
<dbReference type="EMBL" id="FUXZ01000008">
    <property type="protein sequence ID" value="SKA67030.1"/>
    <property type="molecule type" value="Genomic_DNA"/>
</dbReference>
<proteinExistence type="predicted"/>
<gene>
    <name evidence="3" type="ORF">SAMN02745111_01373</name>
</gene>